<gene>
    <name evidence="5" type="ORF">NFC81_08625</name>
</gene>
<accession>A0AB38YBP7</accession>
<evidence type="ECO:0000313" key="5">
    <source>
        <dbReference type="EMBL" id="WLD56794.1"/>
    </source>
</evidence>
<dbReference type="Pfam" id="PF25222">
    <property type="entry name" value="DUF7840"/>
    <property type="match status" value="1"/>
</dbReference>
<dbReference type="EMBL" id="CP101717">
    <property type="protein sequence ID" value="WLD56794.1"/>
    <property type="molecule type" value="Genomic_DNA"/>
</dbReference>
<organism evidence="5">
    <name type="scientific">Salinispirillum sp. LH 10-3-1</name>
    <dbReference type="NCBI Taxonomy" id="2952525"/>
    <lineage>
        <taxon>Bacteria</taxon>
        <taxon>Pseudomonadati</taxon>
        <taxon>Pseudomonadota</taxon>
        <taxon>Gammaproteobacteria</taxon>
        <taxon>Oceanospirillales</taxon>
        <taxon>Saccharospirillaceae</taxon>
        <taxon>Salinispirillum</taxon>
    </lineage>
</organism>
<reference evidence="5" key="1">
    <citation type="submission" date="2022-07" db="EMBL/GenBank/DDBJ databases">
        <title>Complete genome sequence of Salinispirillum sp. LH10-3-1 capable of multiple carbohydrate inversion isolated from a soda lake.</title>
        <authorList>
            <person name="Liu J."/>
            <person name="Zhai Y."/>
            <person name="Zhang H."/>
            <person name="Yang H."/>
            <person name="Qu J."/>
            <person name="Li J."/>
        </authorList>
    </citation>
    <scope>NUCLEOTIDE SEQUENCE</scope>
    <source>
        <strain evidence="5">LH 10-3-1</strain>
    </source>
</reference>
<name>A0AB38YBP7_9GAMM</name>
<feature type="domain" description="DUF7843" evidence="4">
    <location>
        <begin position="55"/>
        <end position="134"/>
    </location>
</feature>
<dbReference type="Pfam" id="PF13387">
    <property type="entry name" value="Lnb_N"/>
    <property type="match status" value="1"/>
</dbReference>
<proteinExistence type="predicted"/>
<dbReference type="InterPro" id="IPR025178">
    <property type="entry name" value="Lnb_N"/>
</dbReference>
<evidence type="ECO:0000256" key="1">
    <source>
        <dbReference type="SAM" id="SignalP"/>
    </source>
</evidence>
<feature type="domain" description="DUF7840" evidence="3">
    <location>
        <begin position="457"/>
        <end position="632"/>
    </location>
</feature>
<evidence type="ECO:0000259" key="4">
    <source>
        <dbReference type="Pfam" id="PF25225"/>
    </source>
</evidence>
<sequence>MIARAVVSVWQGSRGQVIHRALVLTFTLLCTGALAQANTANDGVHSLLAQAEQAALHRHPTWHKLVYYQPNRFGRGYSSDINSAGFFLAAEGEYDPQVELETLIRGVTAPVDPEKPEQHAQCRFPARFTWLQEQLDFSHISLPEPECLNYMAWRVNESIDSVSLIWANGYLGNPSSFYGHVLLKLNYATSDPDSILGTTVNFGVDLPNDETPALFVWRGLVGSYNAVFSYSRFYQNSLLYGEFQQRDLWEYRLNLPQDKVDFIVAHTWELLGQEFVYYFSRQNCAFRTAQVLDLVLEEALGNKIKPWMLPHDIFNNIMAQEIDGEPLVDKVSYIPSGQSRFTTLFDELSREQRRYIGRHIAAPIDAKPVVNGFSEAEQIDVIDALLEYYGFYYSLNGTQEESRRVRRDLLVQRLPLAESPERQWLTTQQPPTAGQIPSLLQLAPFYNETLGAGAIGRFRLSYFDHLAPSQGRLPFMHMAMVDVNVAATEDALWLRRFDLIHIEALNVSHTGLPGDGGLAWKVRMGAEAADLSCTDCTQFFAEGGSGKAWKIGSDSAVFGLLEGRLASGDKGILSGTARTGAVLGLHPLWKAHLDLGYRYHLDDSVDAEPMLALRSRFGAGRRWDVTLSAEEHVAREYRVAFSAHW</sequence>
<feature type="signal peptide" evidence="1">
    <location>
        <begin position="1"/>
        <end position="35"/>
    </location>
</feature>
<protein>
    <submittedName>
        <fullName evidence="5">DUF4105 domain-containing protein</fullName>
    </submittedName>
</protein>
<evidence type="ECO:0000259" key="3">
    <source>
        <dbReference type="Pfam" id="PF25222"/>
    </source>
</evidence>
<dbReference type="AlphaFoldDB" id="A0AB38YBP7"/>
<dbReference type="InterPro" id="IPR057165">
    <property type="entry name" value="DUF7843"/>
</dbReference>
<dbReference type="RefSeq" id="WP_304994078.1">
    <property type="nucleotide sequence ID" value="NZ_CP101717.1"/>
</dbReference>
<feature type="chain" id="PRO_5044269804" evidence="1">
    <location>
        <begin position="36"/>
        <end position="645"/>
    </location>
</feature>
<feature type="domain" description="Lnb N-terminal periplasmic" evidence="2">
    <location>
        <begin position="151"/>
        <end position="303"/>
    </location>
</feature>
<dbReference type="Pfam" id="PF25225">
    <property type="entry name" value="DUF7843"/>
    <property type="match status" value="1"/>
</dbReference>
<keyword evidence="1" id="KW-0732">Signal</keyword>
<evidence type="ECO:0000259" key="2">
    <source>
        <dbReference type="Pfam" id="PF13387"/>
    </source>
</evidence>
<dbReference type="InterPro" id="IPR057162">
    <property type="entry name" value="DUF7840"/>
</dbReference>